<dbReference type="InterPro" id="IPR021804">
    <property type="entry name" value="DUF3375"/>
</dbReference>
<gene>
    <name evidence="1" type="ORF">GGR27_002528</name>
</gene>
<dbReference type="RefSeq" id="WP_168037777.1">
    <property type="nucleotide sequence ID" value="NZ_JAATJH010000004.1"/>
</dbReference>
<evidence type="ECO:0000313" key="1">
    <source>
        <dbReference type="EMBL" id="NJC27015.1"/>
    </source>
</evidence>
<protein>
    <submittedName>
        <fullName evidence="1">ElaB/YqjD/DUF883 family membrane-anchored ribosome-binding protein</fullName>
    </submittedName>
</protein>
<dbReference type="Proteomes" id="UP000770785">
    <property type="component" value="Unassembled WGS sequence"/>
</dbReference>
<evidence type="ECO:0000313" key="2">
    <source>
        <dbReference type="Proteomes" id="UP000770785"/>
    </source>
</evidence>
<dbReference type="EMBL" id="JAATJH010000004">
    <property type="protein sequence ID" value="NJC27015.1"/>
    <property type="molecule type" value="Genomic_DNA"/>
</dbReference>
<dbReference type="Pfam" id="PF11855">
    <property type="entry name" value="DUF3375"/>
    <property type="match status" value="1"/>
</dbReference>
<comment type="caution">
    <text evidence="1">The sequence shown here is derived from an EMBL/GenBank/DDBJ whole genome shotgun (WGS) entry which is preliminary data.</text>
</comment>
<organism evidence="1 2">
    <name type="scientific">Neolewinella antarctica</name>
    <dbReference type="NCBI Taxonomy" id="442734"/>
    <lineage>
        <taxon>Bacteria</taxon>
        <taxon>Pseudomonadati</taxon>
        <taxon>Bacteroidota</taxon>
        <taxon>Saprospiria</taxon>
        <taxon>Saprospirales</taxon>
        <taxon>Lewinellaceae</taxon>
        <taxon>Neolewinella</taxon>
    </lineage>
</organism>
<accession>A0ABX0XCM8</accession>
<reference evidence="1 2" key="1">
    <citation type="submission" date="2020-03" db="EMBL/GenBank/DDBJ databases">
        <title>Genomic Encyclopedia of Type Strains, Phase IV (KMG-IV): sequencing the most valuable type-strain genomes for metagenomic binning, comparative biology and taxonomic classification.</title>
        <authorList>
            <person name="Goeker M."/>
        </authorList>
    </citation>
    <scope>NUCLEOTIDE SEQUENCE [LARGE SCALE GENOMIC DNA]</scope>
    <source>
        <strain evidence="1 2">DSM 105096</strain>
    </source>
</reference>
<keyword evidence="2" id="KW-1185">Reference proteome</keyword>
<proteinExistence type="predicted"/>
<name>A0ABX0XCM8_9BACT</name>
<sequence length="486" mass="55925">MSQTHDSTAHLLREHPAVRLLRKDSAPLIITFFKNTFHEARKAQFGSRELTTRLTDLLFVINDSGQGADNDTRYPRPAREYLETWTDENFLRQFYERDADEATFELTAAGEQALQWFAELGKSEFVGAESRLRQVFEQIRQLAENTTEDVDARRQQLLERRAAIDTQLAALDRGELATLGETGIRERLQDIEETSRRLLYDFRTIEDNFRRLNARARQELMAHHASRGDALTTIFDGRAEILDSDQGRTFRGFWEFLMDERRRDEQEAYLQQIFDLPGLAERRATSFLPRMESALVDAGNRVNRTTDRLVEQLRRFVQTRAYADNQRITSLISDIEKLAGEVKTDPPKQHRFTTIAGLANINLPMDRSLYEPPARLDLTGNRPVAGDADAVVTDALFEQEYVDVRELKDRIKKLLRNRRQISLGEIAEAIPPRRGLTELIAYFGIATQYETKNRAVISAGREETIAYATPHGERVATFPETLFLNE</sequence>